<dbReference type="AlphaFoldDB" id="A0A9Q9B4Y8"/>
<evidence type="ECO:0000313" key="5">
    <source>
        <dbReference type="Proteomes" id="UP001056384"/>
    </source>
</evidence>
<dbReference type="InterPro" id="IPR001138">
    <property type="entry name" value="Zn2Cys6_DnaBD"/>
</dbReference>
<reference evidence="4" key="1">
    <citation type="submission" date="2022-06" db="EMBL/GenBank/DDBJ databases">
        <title>Complete genome sequences of two strains of the flax pathogen Septoria linicola.</title>
        <authorList>
            <person name="Lapalu N."/>
            <person name="Simon A."/>
            <person name="Demenou B."/>
            <person name="Paumier D."/>
            <person name="Guillot M.-P."/>
            <person name="Gout L."/>
            <person name="Valade R."/>
        </authorList>
    </citation>
    <scope>NUCLEOTIDE SEQUENCE</scope>
    <source>
        <strain evidence="4">SE15195</strain>
    </source>
</reference>
<protein>
    <submittedName>
        <fullName evidence="4">Zn(2)-C6 fungal-type DNA-binding domain-containing protein</fullName>
    </submittedName>
</protein>
<dbReference type="PROSITE" id="PS00463">
    <property type="entry name" value="ZN2_CY6_FUNGAL_1"/>
    <property type="match status" value="1"/>
</dbReference>
<dbReference type="EMBL" id="CP099425">
    <property type="protein sequence ID" value="USW56426.1"/>
    <property type="molecule type" value="Genomic_DNA"/>
</dbReference>
<dbReference type="Gene3D" id="4.10.240.10">
    <property type="entry name" value="Zn(2)-C6 fungal-type DNA-binding domain"/>
    <property type="match status" value="1"/>
</dbReference>
<feature type="domain" description="Zn(2)-C6 fungal-type" evidence="3">
    <location>
        <begin position="17"/>
        <end position="47"/>
    </location>
</feature>
<evidence type="ECO:0000313" key="4">
    <source>
        <dbReference type="EMBL" id="USW56426.1"/>
    </source>
</evidence>
<dbReference type="GO" id="GO:0000981">
    <property type="term" value="F:DNA-binding transcription factor activity, RNA polymerase II-specific"/>
    <property type="evidence" value="ECO:0007669"/>
    <property type="project" value="InterPro"/>
</dbReference>
<dbReference type="Proteomes" id="UP001056384">
    <property type="component" value="Chromosome 8"/>
</dbReference>
<keyword evidence="4" id="KW-0238">DNA-binding</keyword>
<evidence type="ECO:0000256" key="2">
    <source>
        <dbReference type="SAM" id="MobiDB-lite"/>
    </source>
</evidence>
<organism evidence="4 5">
    <name type="scientific">Septoria linicola</name>
    <dbReference type="NCBI Taxonomy" id="215465"/>
    <lineage>
        <taxon>Eukaryota</taxon>
        <taxon>Fungi</taxon>
        <taxon>Dikarya</taxon>
        <taxon>Ascomycota</taxon>
        <taxon>Pezizomycotina</taxon>
        <taxon>Dothideomycetes</taxon>
        <taxon>Dothideomycetidae</taxon>
        <taxon>Mycosphaerellales</taxon>
        <taxon>Mycosphaerellaceae</taxon>
        <taxon>Septoria</taxon>
    </lineage>
</organism>
<evidence type="ECO:0000259" key="3">
    <source>
        <dbReference type="PROSITE" id="PS50048"/>
    </source>
</evidence>
<dbReference type="PANTHER" id="PTHR47655:SF3">
    <property type="entry name" value="ZN(II)2CYS6 TRANSCRIPTION FACTOR (EUROFUNG)"/>
    <property type="match status" value="1"/>
</dbReference>
<sequence length="296" mass="33704">MPTAAPEKIRRSRITAACAVCRGKRQKCSGEKPVCDQCRLHNEECWWSETKKRGPAKDYLRSLQDRLQDTERLLVALLGRVSDAELLDVLQSEAARSANAPSHQTWSSAMSGQEHWTQHPLTRLDTIRAWENGRRSYAPAVKPEPRSVYDPALEADSRSAYTHHERPSPARSTVPPTSIETRTSMPTVDDSDHYQSFPSTHTRTDSWPQPEINRIDRTERRYSEETREAGEALFSISNHLRSAQQQQQQHPVPQPQMQSQMQPPDQSWQPLQGADKPGTAKSLDAAQSHFPKHLFW</sequence>
<feature type="region of interest" description="Disordered" evidence="2">
    <location>
        <begin position="157"/>
        <end position="228"/>
    </location>
</feature>
<dbReference type="SUPFAM" id="SSF57701">
    <property type="entry name" value="Zn2/Cys6 DNA-binding domain"/>
    <property type="match status" value="1"/>
</dbReference>
<dbReference type="InterPro" id="IPR036864">
    <property type="entry name" value="Zn2-C6_fun-type_DNA-bd_sf"/>
</dbReference>
<feature type="compositionally biased region" description="Basic and acidic residues" evidence="2">
    <location>
        <begin position="213"/>
        <end position="228"/>
    </location>
</feature>
<keyword evidence="1" id="KW-0539">Nucleus</keyword>
<feature type="compositionally biased region" description="Polar residues" evidence="2">
    <location>
        <begin position="194"/>
        <end position="207"/>
    </location>
</feature>
<dbReference type="GO" id="GO:0003677">
    <property type="term" value="F:DNA binding"/>
    <property type="evidence" value="ECO:0007669"/>
    <property type="project" value="UniProtKB-KW"/>
</dbReference>
<gene>
    <name evidence="4" type="ORF">Slin15195_G097450</name>
</gene>
<feature type="compositionally biased region" description="Low complexity" evidence="2">
    <location>
        <begin position="244"/>
        <end position="270"/>
    </location>
</feature>
<evidence type="ECO:0000256" key="1">
    <source>
        <dbReference type="ARBA" id="ARBA00023242"/>
    </source>
</evidence>
<dbReference type="PANTHER" id="PTHR47655">
    <property type="entry name" value="QUINIC ACID UTILIZATION ACTIVATOR"/>
    <property type="match status" value="1"/>
</dbReference>
<feature type="region of interest" description="Disordered" evidence="2">
    <location>
        <begin position="240"/>
        <end position="296"/>
    </location>
</feature>
<proteinExistence type="predicted"/>
<name>A0A9Q9B4Y8_9PEZI</name>
<dbReference type="CDD" id="cd00067">
    <property type="entry name" value="GAL4"/>
    <property type="match status" value="1"/>
</dbReference>
<feature type="compositionally biased region" description="Polar residues" evidence="2">
    <location>
        <begin position="170"/>
        <end position="186"/>
    </location>
</feature>
<dbReference type="SMART" id="SM00066">
    <property type="entry name" value="GAL4"/>
    <property type="match status" value="1"/>
</dbReference>
<keyword evidence="5" id="KW-1185">Reference proteome</keyword>
<dbReference type="GO" id="GO:0008270">
    <property type="term" value="F:zinc ion binding"/>
    <property type="evidence" value="ECO:0007669"/>
    <property type="project" value="InterPro"/>
</dbReference>
<dbReference type="InterPro" id="IPR052783">
    <property type="entry name" value="Metabolic/Drug-Res_Regulator"/>
</dbReference>
<dbReference type="PROSITE" id="PS50048">
    <property type="entry name" value="ZN2_CY6_FUNGAL_2"/>
    <property type="match status" value="1"/>
</dbReference>
<dbReference type="Pfam" id="PF00172">
    <property type="entry name" value="Zn_clus"/>
    <property type="match status" value="1"/>
</dbReference>
<accession>A0A9Q9B4Y8</accession>